<evidence type="ECO:0000313" key="1">
    <source>
        <dbReference type="EMBL" id="AVI43642.1"/>
    </source>
</evidence>
<keyword evidence="1" id="KW-0614">Plasmid</keyword>
<dbReference type="EMBL" id="MG700550">
    <property type="protein sequence ID" value="AVI43642.1"/>
    <property type="molecule type" value="Genomic_DNA"/>
</dbReference>
<accession>A0A2P1BPJ6</accession>
<dbReference type="AlphaFoldDB" id="A0A2P1BPJ6"/>
<organism evidence="1">
    <name type="scientific">Klebsiella pneumoniae</name>
    <dbReference type="NCBI Taxonomy" id="573"/>
    <lineage>
        <taxon>Bacteria</taxon>
        <taxon>Pseudomonadati</taxon>
        <taxon>Pseudomonadota</taxon>
        <taxon>Gammaproteobacteria</taxon>
        <taxon>Enterobacterales</taxon>
        <taxon>Enterobacteriaceae</taxon>
        <taxon>Klebsiella/Raoultella group</taxon>
        <taxon>Klebsiella</taxon>
        <taxon>Klebsiella pneumoniae complex</taxon>
    </lineage>
</organism>
<reference evidence="1" key="1">
    <citation type="submission" date="2017-12" db="EMBL/GenBank/DDBJ databases">
        <title>Insights into the successfully spreading KPC-encoding IncII plasmids.</title>
        <authorList>
            <person name="Brandt C."/>
            <person name="Pletz M.W."/>
            <person name="Makarewicz O."/>
        </authorList>
    </citation>
    <scope>NUCLEOTIDE SEQUENCE</scope>
    <source>
        <strain evidence="1">St015788/2</strain>
        <plasmid evidence="1">pUJ-84KPC</plasmid>
    </source>
</reference>
<sequence length="68" mass="7940">MIPYVVYTELSEHPVCKATLYQRIFTPRNQPCATLFQPCFESGCRFDFSLPSVSGFYRACTERRTEIH</sequence>
<proteinExistence type="predicted"/>
<protein>
    <submittedName>
        <fullName evidence="1">Uncharacterized protein</fullName>
    </submittedName>
</protein>
<name>A0A2P1BPJ6_KLEPN</name>
<geneLocation type="plasmid" evidence="1">
    <name>pUJ-84KPC</name>
</geneLocation>